<comment type="catalytic activity">
    <reaction evidence="4">
        <text>biotin + L-lysyl-[protein] + ATP = N(6)-biotinyl-L-lysyl-[protein] + AMP + diphosphate + H(+)</text>
        <dbReference type="Rhea" id="RHEA:11756"/>
        <dbReference type="Rhea" id="RHEA-COMP:9752"/>
        <dbReference type="Rhea" id="RHEA-COMP:10505"/>
        <dbReference type="ChEBI" id="CHEBI:15378"/>
        <dbReference type="ChEBI" id="CHEBI:29969"/>
        <dbReference type="ChEBI" id="CHEBI:30616"/>
        <dbReference type="ChEBI" id="CHEBI:33019"/>
        <dbReference type="ChEBI" id="CHEBI:57586"/>
        <dbReference type="ChEBI" id="CHEBI:83144"/>
        <dbReference type="ChEBI" id="CHEBI:456215"/>
        <dbReference type="EC" id="6.3.4.15"/>
    </reaction>
</comment>
<feature type="domain" description="BPL/LPL catalytic" evidence="5">
    <location>
        <begin position="1"/>
        <end position="184"/>
    </location>
</feature>
<accession>A0A1H3GV79</accession>
<dbReference type="Gene3D" id="3.30.930.10">
    <property type="entry name" value="Bira Bifunctional Protein, Domain 2"/>
    <property type="match status" value="1"/>
</dbReference>
<organism evidence="6 7">
    <name type="scientific">Citreimonas salinaria</name>
    <dbReference type="NCBI Taxonomy" id="321339"/>
    <lineage>
        <taxon>Bacteria</taxon>
        <taxon>Pseudomonadati</taxon>
        <taxon>Pseudomonadota</taxon>
        <taxon>Alphaproteobacteria</taxon>
        <taxon>Rhodobacterales</taxon>
        <taxon>Roseobacteraceae</taxon>
        <taxon>Citreimonas</taxon>
    </lineage>
</organism>
<dbReference type="PROSITE" id="PS51733">
    <property type="entry name" value="BPL_LPL_CATALYTIC"/>
    <property type="match status" value="1"/>
</dbReference>
<dbReference type="Proteomes" id="UP000199286">
    <property type="component" value="Unassembled WGS sequence"/>
</dbReference>
<dbReference type="RefSeq" id="WP_089880730.1">
    <property type="nucleotide sequence ID" value="NZ_FNPF01000003.1"/>
</dbReference>
<evidence type="ECO:0000313" key="6">
    <source>
        <dbReference type="EMBL" id="SDY07232.1"/>
    </source>
</evidence>
<evidence type="ECO:0000313" key="7">
    <source>
        <dbReference type="Proteomes" id="UP000199286"/>
    </source>
</evidence>
<gene>
    <name evidence="6" type="ORF">SAMN05444340_10369</name>
</gene>
<evidence type="ECO:0000256" key="3">
    <source>
        <dbReference type="ARBA" id="ARBA00024227"/>
    </source>
</evidence>
<dbReference type="InterPro" id="IPR045864">
    <property type="entry name" value="aa-tRNA-synth_II/BPL/LPL"/>
</dbReference>
<dbReference type="Pfam" id="PF02237">
    <property type="entry name" value="BPL_C"/>
    <property type="match status" value="1"/>
</dbReference>
<dbReference type="EC" id="6.3.4.15" evidence="3"/>
<dbReference type="OrthoDB" id="9807064at2"/>
<dbReference type="InterPro" id="IPR004143">
    <property type="entry name" value="BPL_LPL_catalytic"/>
</dbReference>
<evidence type="ECO:0000256" key="4">
    <source>
        <dbReference type="ARBA" id="ARBA00047846"/>
    </source>
</evidence>
<dbReference type="PANTHER" id="PTHR12835">
    <property type="entry name" value="BIOTIN PROTEIN LIGASE"/>
    <property type="match status" value="1"/>
</dbReference>
<protein>
    <recommendedName>
        <fullName evidence="3">biotin--[biotin carboxyl-carrier protein] ligase</fullName>
        <ecNumber evidence="3">6.3.4.15</ecNumber>
    </recommendedName>
</protein>
<evidence type="ECO:0000256" key="1">
    <source>
        <dbReference type="ARBA" id="ARBA00022598"/>
    </source>
</evidence>
<dbReference type="InterPro" id="IPR003142">
    <property type="entry name" value="BPL_C"/>
</dbReference>
<keyword evidence="1 6" id="KW-0436">Ligase</keyword>
<reference evidence="6 7" key="1">
    <citation type="submission" date="2016-10" db="EMBL/GenBank/DDBJ databases">
        <authorList>
            <person name="de Groot N.N."/>
        </authorList>
    </citation>
    <scope>NUCLEOTIDE SEQUENCE [LARGE SCALE GENOMIC DNA]</scope>
    <source>
        <strain evidence="6 7">DSM 26880</strain>
    </source>
</reference>
<dbReference type="EMBL" id="FNPF01000003">
    <property type="protein sequence ID" value="SDY07232.1"/>
    <property type="molecule type" value="Genomic_DNA"/>
</dbReference>
<keyword evidence="2" id="KW-0092">Biotin</keyword>
<dbReference type="GO" id="GO:0004077">
    <property type="term" value="F:biotin--[biotin carboxyl-carrier protein] ligase activity"/>
    <property type="evidence" value="ECO:0007669"/>
    <property type="project" value="UniProtKB-EC"/>
</dbReference>
<evidence type="ECO:0000259" key="5">
    <source>
        <dbReference type="PROSITE" id="PS51733"/>
    </source>
</evidence>
<dbReference type="InterPro" id="IPR004408">
    <property type="entry name" value="Biotin_CoA_COase_ligase"/>
</dbReference>
<dbReference type="SUPFAM" id="SSF55681">
    <property type="entry name" value="Class II aaRS and biotin synthetases"/>
    <property type="match status" value="1"/>
</dbReference>
<evidence type="ECO:0000256" key="2">
    <source>
        <dbReference type="ARBA" id="ARBA00023267"/>
    </source>
</evidence>
<dbReference type="AlphaFoldDB" id="A0A1H3GV79"/>
<name>A0A1H3GV79_9RHOB</name>
<dbReference type="CDD" id="cd16442">
    <property type="entry name" value="BPL"/>
    <property type="match status" value="1"/>
</dbReference>
<dbReference type="GO" id="GO:0005737">
    <property type="term" value="C:cytoplasm"/>
    <property type="evidence" value="ECO:0007669"/>
    <property type="project" value="TreeGrafter"/>
</dbReference>
<dbReference type="NCBIfam" id="TIGR00121">
    <property type="entry name" value="birA_ligase"/>
    <property type="match status" value="1"/>
</dbReference>
<keyword evidence="7" id="KW-1185">Reference proteome</keyword>
<dbReference type="Pfam" id="PF03099">
    <property type="entry name" value="BPL_LplA_LipB"/>
    <property type="match status" value="1"/>
</dbReference>
<dbReference type="PANTHER" id="PTHR12835:SF5">
    <property type="entry name" value="BIOTIN--PROTEIN LIGASE"/>
    <property type="match status" value="1"/>
</dbReference>
<proteinExistence type="predicted"/>
<dbReference type="Gene3D" id="2.30.30.100">
    <property type="match status" value="1"/>
</dbReference>
<sequence length="246" mass="25774">MSWPAGYGRRVLDEVDSTMTEAARVADALAGPEWIMARRQSAARGRRGRPWRDPGGNFAATLVMRTPGGPGQAALRSFTTALALREAFAALTHAPEALALKWPNDVLVNGGKAAGILLETVGARGGSLAIGVGVNLISAPGADAVEPGAVPPVSLLAETGLRIEPEAMLDALATAFAAWEDRLVTYGFAPVRTAWLSHAARLGEVVTARLPQDRIEGIFETVDESGAIVLKTAQGRRAIAAADIFF</sequence>
<dbReference type="STRING" id="321339.SAMN05444340_10369"/>